<evidence type="ECO:0000259" key="1">
    <source>
        <dbReference type="Pfam" id="PF12697"/>
    </source>
</evidence>
<dbReference type="PANTHER" id="PTHR43689">
    <property type="entry name" value="HYDROLASE"/>
    <property type="match status" value="1"/>
</dbReference>
<keyword evidence="2" id="KW-0378">Hydrolase</keyword>
<comment type="caution">
    <text evidence="2">The sequence shown here is derived from an EMBL/GenBank/DDBJ whole genome shotgun (WGS) entry which is preliminary data.</text>
</comment>
<organism evidence="2 3">
    <name type="scientific">Conexibacter stalactiti</name>
    <dbReference type="NCBI Taxonomy" id="1940611"/>
    <lineage>
        <taxon>Bacteria</taxon>
        <taxon>Bacillati</taxon>
        <taxon>Actinomycetota</taxon>
        <taxon>Thermoleophilia</taxon>
        <taxon>Solirubrobacterales</taxon>
        <taxon>Conexibacteraceae</taxon>
        <taxon>Conexibacter</taxon>
    </lineage>
</organism>
<evidence type="ECO:0000313" key="3">
    <source>
        <dbReference type="Proteomes" id="UP001284601"/>
    </source>
</evidence>
<accession>A0ABU4HJG1</accession>
<dbReference type="PANTHER" id="PTHR43689:SF8">
    <property type="entry name" value="ALPHA_BETA-HYDROLASES SUPERFAMILY PROTEIN"/>
    <property type="match status" value="1"/>
</dbReference>
<gene>
    <name evidence="2" type="ORF">R7226_03825</name>
</gene>
<name>A0ABU4HJG1_9ACTN</name>
<dbReference type="GO" id="GO:0016787">
    <property type="term" value="F:hydrolase activity"/>
    <property type="evidence" value="ECO:0007669"/>
    <property type="project" value="UniProtKB-KW"/>
</dbReference>
<dbReference type="Pfam" id="PF12697">
    <property type="entry name" value="Abhydrolase_6"/>
    <property type="match status" value="1"/>
</dbReference>
<dbReference type="Gene3D" id="3.40.50.1820">
    <property type="entry name" value="alpha/beta hydrolase"/>
    <property type="match status" value="1"/>
</dbReference>
<reference evidence="2 3" key="2">
    <citation type="submission" date="2023-10" db="EMBL/GenBank/DDBJ databases">
        <authorList>
            <person name="Han X.F."/>
        </authorList>
    </citation>
    <scope>NUCLEOTIDE SEQUENCE [LARGE SCALE GENOMIC DNA]</scope>
    <source>
        <strain evidence="2 3">KCTC 39840</strain>
    </source>
</reference>
<keyword evidence="3" id="KW-1185">Reference proteome</keyword>
<feature type="domain" description="AB hydrolase-1" evidence="1">
    <location>
        <begin position="29"/>
        <end position="284"/>
    </location>
</feature>
<dbReference type="SUPFAM" id="SSF53474">
    <property type="entry name" value="alpha/beta-Hydrolases"/>
    <property type="match status" value="1"/>
</dbReference>
<dbReference type="Proteomes" id="UP001284601">
    <property type="component" value="Unassembled WGS sequence"/>
</dbReference>
<dbReference type="RefSeq" id="WP_318595712.1">
    <property type="nucleotide sequence ID" value="NZ_JAWSTH010000005.1"/>
</dbReference>
<sequence length="297" mass="31839">MHEIHDRRLVRGGRGQTRVLERGEGPAALVLLHGGLAGQSPYVGAAELWQPLLDRLRVPRVLALDTPGVGASTLSDFGELTLTGTKAWLAAMLAELGAERVVLVGHGEAALLALDCARERPEGIAVDGVALVAGHTTAPAVAEMRNLTLLSPPPRWSAASQRWALERLSYSAAHVTPELVARLAEHTADEPHRRAAELLGDVDTALERALDQGGAKAALYAHSRDVGFETPISIVWGAHDPLAPVEHGHGLFEVLSTTRAPLDFNVVTRCGHFPHRERPAEAARLIEPFALRCLRDG</sequence>
<dbReference type="InterPro" id="IPR029058">
    <property type="entry name" value="AB_hydrolase_fold"/>
</dbReference>
<protein>
    <submittedName>
        <fullName evidence="2">Alpha/beta hydrolase</fullName>
    </submittedName>
</protein>
<dbReference type="EMBL" id="JAWSTH010000005">
    <property type="protein sequence ID" value="MDW5593451.1"/>
    <property type="molecule type" value="Genomic_DNA"/>
</dbReference>
<reference evidence="3" key="1">
    <citation type="submission" date="2023-07" db="EMBL/GenBank/DDBJ databases">
        <title>Conexibacter stalactiti sp. nov., isolated from stalactites in a lava cave and emended description of the genus Conexibacter.</title>
        <authorList>
            <person name="Lee S.D."/>
        </authorList>
    </citation>
    <scope>NUCLEOTIDE SEQUENCE [LARGE SCALE GENOMIC DNA]</scope>
    <source>
        <strain evidence="3">KCTC 39840</strain>
    </source>
</reference>
<proteinExistence type="predicted"/>
<evidence type="ECO:0000313" key="2">
    <source>
        <dbReference type="EMBL" id="MDW5593451.1"/>
    </source>
</evidence>
<dbReference type="InterPro" id="IPR000073">
    <property type="entry name" value="AB_hydrolase_1"/>
</dbReference>